<dbReference type="CDD" id="cd16282">
    <property type="entry name" value="metallo-hydrolase-like_MBL-fold"/>
    <property type="match status" value="1"/>
</dbReference>
<dbReference type="EMBL" id="BAAANJ010000007">
    <property type="protein sequence ID" value="GAA1811640.1"/>
    <property type="molecule type" value="Genomic_DNA"/>
</dbReference>
<sequence>MREWHTVAPGIHQRRYDPFDISIVVIEGADGVLLVDTRAEPAEGEALSDDVRERFDRPVRWVVNTHAHFDHTFGNQAFGPGTSADASIHGHENIATHFAEHERPRLAAWHADPTREPGRHWDDVRLTPPTHPVGTPTTLDLGGRIVELLPQPPAHTDTDLVVFAPAERVWILGDLVEESGPPMYGSGSFPLQWPGVLAALADAMDPRDLVIPGHGRVVDRGFVARQAGDLQLVADRFRAAHDDGLTAAEALARHHDWPIPLDFLVSGVERAYTQLDQPPAD</sequence>
<dbReference type="InterPro" id="IPR036866">
    <property type="entry name" value="RibonucZ/Hydroxyglut_hydro"/>
</dbReference>
<dbReference type="SUPFAM" id="SSF56281">
    <property type="entry name" value="Metallo-hydrolase/oxidoreductase"/>
    <property type="match status" value="1"/>
</dbReference>
<protein>
    <submittedName>
        <fullName evidence="3">MBL fold metallo-hydrolase</fullName>
    </submittedName>
</protein>
<dbReference type="RefSeq" id="WP_344295950.1">
    <property type="nucleotide sequence ID" value="NZ_BAAANJ010000007.1"/>
</dbReference>
<dbReference type="PANTHER" id="PTHR42951:SF4">
    <property type="entry name" value="ACYL-COENZYME A THIOESTERASE MBLAC2"/>
    <property type="match status" value="1"/>
</dbReference>
<organism evidence="3 4">
    <name type="scientific">Agromyces neolithicus</name>
    <dbReference type="NCBI Taxonomy" id="269420"/>
    <lineage>
        <taxon>Bacteria</taxon>
        <taxon>Bacillati</taxon>
        <taxon>Actinomycetota</taxon>
        <taxon>Actinomycetes</taxon>
        <taxon>Micrococcales</taxon>
        <taxon>Microbacteriaceae</taxon>
        <taxon>Agromyces</taxon>
    </lineage>
</organism>
<name>A0ABP4YGJ2_9MICO</name>
<feature type="domain" description="Metallo-beta-lactamase" evidence="2">
    <location>
        <begin position="20"/>
        <end position="214"/>
    </location>
</feature>
<feature type="compositionally biased region" description="Basic and acidic residues" evidence="1">
    <location>
        <begin position="113"/>
        <end position="125"/>
    </location>
</feature>
<evidence type="ECO:0000259" key="2">
    <source>
        <dbReference type="SMART" id="SM00849"/>
    </source>
</evidence>
<reference evidence="4" key="1">
    <citation type="journal article" date="2019" name="Int. J. Syst. Evol. Microbiol.">
        <title>The Global Catalogue of Microorganisms (GCM) 10K type strain sequencing project: providing services to taxonomists for standard genome sequencing and annotation.</title>
        <authorList>
            <consortium name="The Broad Institute Genomics Platform"/>
            <consortium name="The Broad Institute Genome Sequencing Center for Infectious Disease"/>
            <person name="Wu L."/>
            <person name="Ma J."/>
        </authorList>
    </citation>
    <scope>NUCLEOTIDE SEQUENCE [LARGE SCALE GENOMIC DNA]</scope>
    <source>
        <strain evidence="4">JCM 14322</strain>
    </source>
</reference>
<dbReference type="InterPro" id="IPR001279">
    <property type="entry name" value="Metallo-B-lactamas"/>
</dbReference>
<comment type="caution">
    <text evidence="3">The sequence shown here is derived from an EMBL/GenBank/DDBJ whole genome shotgun (WGS) entry which is preliminary data.</text>
</comment>
<dbReference type="InterPro" id="IPR050855">
    <property type="entry name" value="NDM-1-like"/>
</dbReference>
<dbReference type="PANTHER" id="PTHR42951">
    <property type="entry name" value="METALLO-BETA-LACTAMASE DOMAIN-CONTAINING"/>
    <property type="match status" value="1"/>
</dbReference>
<evidence type="ECO:0000313" key="4">
    <source>
        <dbReference type="Proteomes" id="UP001500002"/>
    </source>
</evidence>
<dbReference type="Pfam" id="PF00753">
    <property type="entry name" value="Lactamase_B"/>
    <property type="match status" value="1"/>
</dbReference>
<dbReference type="Proteomes" id="UP001500002">
    <property type="component" value="Unassembled WGS sequence"/>
</dbReference>
<evidence type="ECO:0000313" key="3">
    <source>
        <dbReference type="EMBL" id="GAA1811640.1"/>
    </source>
</evidence>
<dbReference type="SMART" id="SM00849">
    <property type="entry name" value="Lactamase_B"/>
    <property type="match status" value="1"/>
</dbReference>
<proteinExistence type="predicted"/>
<accession>A0ABP4YGJ2</accession>
<evidence type="ECO:0000256" key="1">
    <source>
        <dbReference type="SAM" id="MobiDB-lite"/>
    </source>
</evidence>
<gene>
    <name evidence="3" type="ORF">GCM10009749_20880</name>
</gene>
<feature type="region of interest" description="Disordered" evidence="1">
    <location>
        <begin position="113"/>
        <end position="138"/>
    </location>
</feature>
<dbReference type="Gene3D" id="3.60.15.10">
    <property type="entry name" value="Ribonuclease Z/Hydroxyacylglutathione hydrolase-like"/>
    <property type="match status" value="1"/>
</dbReference>
<keyword evidence="4" id="KW-1185">Reference proteome</keyword>